<organism evidence="1 2">
    <name type="scientific">Nocardia albiluteola</name>
    <dbReference type="NCBI Taxonomy" id="2842303"/>
    <lineage>
        <taxon>Bacteria</taxon>
        <taxon>Bacillati</taxon>
        <taxon>Actinomycetota</taxon>
        <taxon>Actinomycetes</taxon>
        <taxon>Mycobacteriales</taxon>
        <taxon>Nocardiaceae</taxon>
        <taxon>Nocardia</taxon>
    </lineage>
</organism>
<evidence type="ECO:0000313" key="2">
    <source>
        <dbReference type="Proteomes" id="UP000733379"/>
    </source>
</evidence>
<comment type="caution">
    <text evidence="1">The sequence shown here is derived from an EMBL/GenBank/DDBJ whole genome shotgun (WGS) entry which is preliminary data.</text>
</comment>
<sequence length="206" mass="23864">MPYRNRVTPLGEITAIPLRGAWTGNRGIIHKGHEIVRLHGGDLWITCGLEFNGRHVEQWKPHRRTWLFFYDEAVSFAAGHRPCGECRHRDYTAFKNAWPRESGDEGPPSARQMNRRLHAERMIKGTRRRRLHDLEWHTLPNGAFVLHDRTPALVLDSELIEWTERGYENRWPRPARGQAEVITPPAILAILRAGYRAQIDESAVSR</sequence>
<keyword evidence="2" id="KW-1185">Reference proteome</keyword>
<protein>
    <submittedName>
        <fullName evidence="1">Uncharacterized protein</fullName>
    </submittedName>
</protein>
<name>A0ABS6AV90_9NOCA</name>
<proteinExistence type="predicted"/>
<dbReference type="Proteomes" id="UP000733379">
    <property type="component" value="Unassembled WGS sequence"/>
</dbReference>
<reference evidence="1 2" key="1">
    <citation type="submission" date="2021-06" db="EMBL/GenBank/DDBJ databases">
        <title>Actinomycetes sequencing.</title>
        <authorList>
            <person name="Shan Q."/>
        </authorList>
    </citation>
    <scope>NUCLEOTIDE SEQUENCE [LARGE SCALE GENOMIC DNA]</scope>
    <source>
        <strain evidence="1 2">NEAU-G5</strain>
    </source>
</reference>
<accession>A0ABS6AV90</accession>
<evidence type="ECO:0000313" key="1">
    <source>
        <dbReference type="EMBL" id="MBU3061940.1"/>
    </source>
</evidence>
<dbReference type="EMBL" id="JAHKNI010000003">
    <property type="protein sequence ID" value="MBU3061940.1"/>
    <property type="molecule type" value="Genomic_DNA"/>
</dbReference>
<gene>
    <name evidence="1" type="ORF">KO481_10430</name>
</gene>